<gene>
    <name evidence="1" type="ORF">T4A_8740</name>
</gene>
<dbReference type="Proteomes" id="UP000054632">
    <property type="component" value="Unassembled WGS sequence"/>
</dbReference>
<dbReference type="EMBL" id="JYDR01001091">
    <property type="protein sequence ID" value="KRY63566.1"/>
    <property type="molecule type" value="Genomic_DNA"/>
</dbReference>
<proteinExistence type="predicted"/>
<sequence>MSPTTLHAFTQPCCRYLQNTSSSIPTPPQDESATLAWLLTNFFCTRAVLGPKIPCNLFTERRFFQAGLHA</sequence>
<evidence type="ECO:0000313" key="2">
    <source>
        <dbReference type="Proteomes" id="UP000054632"/>
    </source>
</evidence>
<organism evidence="1 2">
    <name type="scientific">Trichinella pseudospiralis</name>
    <name type="common">Parasitic roundworm</name>
    <dbReference type="NCBI Taxonomy" id="6337"/>
    <lineage>
        <taxon>Eukaryota</taxon>
        <taxon>Metazoa</taxon>
        <taxon>Ecdysozoa</taxon>
        <taxon>Nematoda</taxon>
        <taxon>Enoplea</taxon>
        <taxon>Dorylaimia</taxon>
        <taxon>Trichinellida</taxon>
        <taxon>Trichinellidae</taxon>
        <taxon>Trichinella</taxon>
    </lineage>
</organism>
<reference evidence="1 2" key="1">
    <citation type="submission" date="2015-01" db="EMBL/GenBank/DDBJ databases">
        <title>Evolution of Trichinella species and genotypes.</title>
        <authorList>
            <person name="Korhonen P.K."/>
            <person name="Edoardo P."/>
            <person name="Giuseppe L.R."/>
            <person name="Gasser R.B."/>
        </authorList>
    </citation>
    <scope>NUCLEOTIDE SEQUENCE [LARGE SCALE GENOMIC DNA]</scope>
    <source>
        <strain evidence="1">ISS13</strain>
    </source>
</reference>
<evidence type="ECO:0000313" key="1">
    <source>
        <dbReference type="EMBL" id="KRY63566.1"/>
    </source>
</evidence>
<comment type="caution">
    <text evidence="1">The sequence shown here is derived from an EMBL/GenBank/DDBJ whole genome shotgun (WGS) entry which is preliminary data.</text>
</comment>
<name>A0A0V1DPS6_TRIPS</name>
<protein>
    <submittedName>
        <fullName evidence="1">Uncharacterized protein</fullName>
    </submittedName>
</protein>
<accession>A0A0V1DPS6</accession>
<dbReference type="AlphaFoldDB" id="A0A0V1DPS6"/>